<dbReference type="Proteomes" id="UP001501446">
    <property type="component" value="Unassembled WGS sequence"/>
</dbReference>
<keyword evidence="2" id="KW-1185">Reference proteome</keyword>
<name>A0ABP8XCY5_9MICC</name>
<accession>A0ABP8XCY5</accession>
<proteinExistence type="predicted"/>
<protein>
    <submittedName>
        <fullName evidence="1">Uncharacterized protein</fullName>
    </submittedName>
</protein>
<gene>
    <name evidence="1" type="ORF">GCM10025781_22600</name>
</gene>
<organism evidence="1 2">
    <name type="scientific">Kocuria gwangalliensis</name>
    <dbReference type="NCBI Taxonomy" id="501592"/>
    <lineage>
        <taxon>Bacteria</taxon>
        <taxon>Bacillati</taxon>
        <taxon>Actinomycetota</taxon>
        <taxon>Actinomycetes</taxon>
        <taxon>Micrococcales</taxon>
        <taxon>Micrococcaceae</taxon>
        <taxon>Kocuria</taxon>
    </lineage>
</organism>
<dbReference type="RefSeq" id="WP_345311549.1">
    <property type="nucleotide sequence ID" value="NZ_BAABLN010000034.1"/>
</dbReference>
<dbReference type="EMBL" id="BAABLN010000034">
    <property type="protein sequence ID" value="GAA4703349.1"/>
    <property type="molecule type" value="Genomic_DNA"/>
</dbReference>
<comment type="caution">
    <text evidence="1">The sequence shown here is derived from an EMBL/GenBank/DDBJ whole genome shotgun (WGS) entry which is preliminary data.</text>
</comment>
<reference evidence="2" key="1">
    <citation type="journal article" date="2019" name="Int. J. Syst. Evol. Microbiol.">
        <title>The Global Catalogue of Microorganisms (GCM) 10K type strain sequencing project: providing services to taxonomists for standard genome sequencing and annotation.</title>
        <authorList>
            <consortium name="The Broad Institute Genomics Platform"/>
            <consortium name="The Broad Institute Genome Sequencing Center for Infectious Disease"/>
            <person name="Wu L."/>
            <person name="Ma J."/>
        </authorList>
    </citation>
    <scope>NUCLEOTIDE SEQUENCE [LARGE SCALE GENOMIC DNA]</scope>
    <source>
        <strain evidence="2">JCM 18958</strain>
    </source>
</reference>
<sequence>MATTLRNHGFLAEHGSWRLSPAFDVNPNPDPSRPRATSIMGADALTDEAEALLPLAEECGMGAQQTLERVSYILATMAGWRDAAPSRSIREQEIGMMAESIDARLAAVTAVVS</sequence>
<evidence type="ECO:0000313" key="1">
    <source>
        <dbReference type="EMBL" id="GAA4703349.1"/>
    </source>
</evidence>
<evidence type="ECO:0000313" key="2">
    <source>
        <dbReference type="Proteomes" id="UP001501446"/>
    </source>
</evidence>